<dbReference type="AlphaFoldDB" id="A0A399SRN0"/>
<reference evidence="2 3" key="1">
    <citation type="submission" date="2018-08" db="EMBL/GenBank/DDBJ databases">
        <title>Genome Sequence of Clavibacter michiganensis Subspecies type strains, and the Atypical Peach-Colored Strains Isolated from Tomato.</title>
        <authorList>
            <person name="Osdaghi E."/>
            <person name="Portier P."/>
            <person name="Briand M."/>
            <person name="Jacques M.-A."/>
        </authorList>
    </citation>
    <scope>NUCLEOTIDE SEQUENCE [LARGE SCALE GENOMIC DNA]</scope>
    <source>
        <strain evidence="2 3">CFBP 8615</strain>
    </source>
</reference>
<name>A0A399SRN0_9MICO</name>
<gene>
    <name evidence="2" type="ORF">DZG00_14395</name>
</gene>
<evidence type="ECO:0000259" key="1">
    <source>
        <dbReference type="Pfam" id="PF17827"/>
    </source>
</evidence>
<dbReference type="GO" id="GO:0008168">
    <property type="term" value="F:methyltransferase activity"/>
    <property type="evidence" value="ECO:0007669"/>
    <property type="project" value="UniProtKB-KW"/>
</dbReference>
<keyword evidence="3" id="KW-1185">Reference proteome</keyword>
<organism evidence="2 3">
    <name type="scientific">Clavibacter lycopersici</name>
    <dbReference type="NCBI Taxonomy" id="2301718"/>
    <lineage>
        <taxon>Bacteria</taxon>
        <taxon>Bacillati</taxon>
        <taxon>Actinomycetota</taxon>
        <taxon>Actinomycetes</taxon>
        <taxon>Micrococcales</taxon>
        <taxon>Microbacteriaceae</taxon>
        <taxon>Clavibacter</taxon>
    </lineage>
</organism>
<dbReference type="Gene3D" id="1.10.8.10">
    <property type="entry name" value="DNA helicase RuvA subunit, C-terminal domain"/>
    <property type="match status" value="1"/>
</dbReference>
<keyword evidence="2" id="KW-0489">Methyltransferase</keyword>
<dbReference type="Pfam" id="PF17827">
    <property type="entry name" value="PrmC_N"/>
    <property type="match status" value="1"/>
</dbReference>
<protein>
    <submittedName>
        <fullName evidence="2">Peptide chain release factor N(5)-glutamine methyltransferase</fullName>
    </submittedName>
</protein>
<dbReference type="EMBL" id="QWGT01000312">
    <property type="protein sequence ID" value="RIJ46018.1"/>
    <property type="molecule type" value="Genomic_DNA"/>
</dbReference>
<dbReference type="GO" id="GO:0032259">
    <property type="term" value="P:methylation"/>
    <property type="evidence" value="ECO:0007669"/>
    <property type="project" value="UniProtKB-KW"/>
</dbReference>
<proteinExistence type="predicted"/>
<accession>A0A399SRN0</accession>
<dbReference type="Proteomes" id="UP000266484">
    <property type="component" value="Unassembled WGS sequence"/>
</dbReference>
<feature type="domain" description="Release factor glutamine methyltransferase N-terminal" evidence="1">
    <location>
        <begin position="17"/>
        <end position="72"/>
    </location>
</feature>
<feature type="non-terminal residue" evidence="2">
    <location>
        <position position="74"/>
    </location>
</feature>
<evidence type="ECO:0000313" key="3">
    <source>
        <dbReference type="Proteomes" id="UP000266484"/>
    </source>
</evidence>
<sequence length="74" mass="7580">MADGEGVPDTVDALRMRVGQALAGAGIEDPAVDAELLIGHVLGLSRGQVQSRAITRAAVAAAYAERVLALAARR</sequence>
<dbReference type="InterPro" id="IPR040758">
    <property type="entry name" value="PrmC_N"/>
</dbReference>
<keyword evidence="2" id="KW-0808">Transferase</keyword>
<comment type="caution">
    <text evidence="2">The sequence shown here is derived from an EMBL/GenBank/DDBJ whole genome shotgun (WGS) entry which is preliminary data.</text>
</comment>
<evidence type="ECO:0000313" key="2">
    <source>
        <dbReference type="EMBL" id="RIJ46018.1"/>
    </source>
</evidence>